<dbReference type="Pfam" id="PF16889">
    <property type="entry name" value="Hepar_II_III_N"/>
    <property type="match status" value="1"/>
</dbReference>
<dbReference type="PANTHER" id="PTHR39210:SF1">
    <property type="entry name" value="HEPARIN-SULFATE LYASE"/>
    <property type="match status" value="1"/>
</dbReference>
<keyword evidence="2" id="KW-0732">Signal</keyword>
<evidence type="ECO:0000259" key="7">
    <source>
        <dbReference type="Pfam" id="PF16889"/>
    </source>
</evidence>
<feature type="domain" description="Heparin-sulfate lyase N-terminal" evidence="7">
    <location>
        <begin position="97"/>
        <end position="317"/>
    </location>
</feature>
<gene>
    <name evidence="8" type="ORF">K4A83_17280</name>
</gene>
<dbReference type="EMBL" id="JAIHOM010000103">
    <property type="protein sequence ID" value="MCW6038010.1"/>
    <property type="molecule type" value="Genomic_DNA"/>
</dbReference>
<reference evidence="8 9" key="1">
    <citation type="submission" date="2021-08" db="EMBL/GenBank/DDBJ databases">
        <title>Draft genome sequence of Spirulina subsalsa with high tolerance to salinity and hype-accumulation of phycocyanin.</title>
        <authorList>
            <person name="Pei H."/>
            <person name="Jiang L."/>
        </authorList>
    </citation>
    <scope>NUCLEOTIDE SEQUENCE [LARGE SCALE GENOMIC DNA]</scope>
    <source>
        <strain evidence="8 9">FACHB-351</strain>
    </source>
</reference>
<keyword evidence="3" id="KW-0574">Periplasm</keyword>
<name>A0ABT3L934_9CYAN</name>
<evidence type="ECO:0000256" key="1">
    <source>
        <dbReference type="ARBA" id="ARBA00004418"/>
    </source>
</evidence>
<protein>
    <submittedName>
        <fullName evidence="8">Heparinase II/III family protein</fullName>
    </submittedName>
</protein>
<organism evidence="8 9">
    <name type="scientific">Spirulina subsalsa FACHB-351</name>
    <dbReference type="NCBI Taxonomy" id="234711"/>
    <lineage>
        <taxon>Bacteria</taxon>
        <taxon>Bacillati</taxon>
        <taxon>Cyanobacteriota</taxon>
        <taxon>Cyanophyceae</taxon>
        <taxon>Spirulinales</taxon>
        <taxon>Spirulinaceae</taxon>
        <taxon>Spirulina</taxon>
    </lineage>
</organism>
<sequence length="679" mass="78758">MNLGLWWRTIRDLPPQQITARIEFEIKRRSFPNLPLPLRHYWTFGRISPTPPLHINYLNNLQLNSKQSLSTGSFRENKCHSVTFTFLNQSRTLPLPITWNSSEYSRLWQFNLHYFDWIRDRITTAYQKRKITEESFLEIYSVITDWIDHNPFYSFDGWHPYTTSLRIVNWTYAIHTFPELKTEKILESLWKQINYLYHNKEYFAGGNHLLENLRALIIGGLNFNHPKTEKIVNTSIEELIQQLSYQILPDGGHYERSPMYHLIVMNLVAESTACLYSANLPIPTFILDSLSKMLEFAQGIRLHNGNYPLWNDAAYNITYSLDETINWTKQLLNSPSQNLQSYLLSSCNLLHLHLLNKNPDSHSSDCKNLKPDPNLIPENQKHTDDKKNSISYHAPHTGYSILRNSHGLELGFDYGLPCPPELPPHAHADCLTIDLYYQGQPIIIDTGTSEYKKGLIREYERSTKAHNTVEIADQNQSEVWGSFRVGRKAKPLNVTSGVFEKLQWMSASHNGYYHSPIQSIHHRWIGLEQTNVIILDVIATDQTQIAQSNRYGTARFHFAPNLDLIPDSSKDIYHYSSKDLSFWVQNFSSVQSNQTKWLNSQNSSSWHSPEFGQPISRGCLEIRIPLDQSYHALLTLVSLNNLPQVNWKHDASFFQLNLNQINLNWTINQSGLAFKALNQ</sequence>
<evidence type="ECO:0000256" key="4">
    <source>
        <dbReference type="ARBA" id="ARBA00023239"/>
    </source>
</evidence>
<dbReference type="RefSeq" id="WP_265265903.1">
    <property type="nucleotide sequence ID" value="NZ_JAIHOM010000103.1"/>
</dbReference>
<feature type="domain" description="Heparinase II/III-like C-terminal" evidence="6">
    <location>
        <begin position="392"/>
        <end position="614"/>
    </location>
</feature>
<dbReference type="InterPro" id="IPR031680">
    <property type="entry name" value="Hepar_II_III_N"/>
</dbReference>
<accession>A0ABT3L934</accession>
<comment type="subcellular location">
    <subcellularLocation>
        <location evidence="1">Periplasm</location>
    </subcellularLocation>
</comment>
<dbReference type="SUPFAM" id="SSF48230">
    <property type="entry name" value="Chondroitin AC/alginate lyase"/>
    <property type="match status" value="1"/>
</dbReference>
<evidence type="ECO:0000256" key="5">
    <source>
        <dbReference type="SAM" id="MobiDB-lite"/>
    </source>
</evidence>
<dbReference type="Proteomes" id="UP001526426">
    <property type="component" value="Unassembled WGS sequence"/>
</dbReference>
<evidence type="ECO:0000313" key="8">
    <source>
        <dbReference type="EMBL" id="MCW6038010.1"/>
    </source>
</evidence>
<evidence type="ECO:0000256" key="3">
    <source>
        <dbReference type="ARBA" id="ARBA00022764"/>
    </source>
</evidence>
<dbReference type="Pfam" id="PF07940">
    <property type="entry name" value="Hepar_II_III_C"/>
    <property type="match status" value="1"/>
</dbReference>
<feature type="region of interest" description="Disordered" evidence="5">
    <location>
        <begin position="362"/>
        <end position="390"/>
    </location>
</feature>
<dbReference type="PANTHER" id="PTHR39210">
    <property type="entry name" value="HEPARIN-SULFATE LYASE"/>
    <property type="match status" value="1"/>
</dbReference>
<comment type="caution">
    <text evidence="8">The sequence shown here is derived from an EMBL/GenBank/DDBJ whole genome shotgun (WGS) entry which is preliminary data.</text>
</comment>
<keyword evidence="4" id="KW-0456">Lyase</keyword>
<keyword evidence="9" id="KW-1185">Reference proteome</keyword>
<feature type="compositionally biased region" description="Basic and acidic residues" evidence="5">
    <location>
        <begin position="379"/>
        <end position="388"/>
    </location>
</feature>
<dbReference type="InterPro" id="IPR008929">
    <property type="entry name" value="Chondroitin_lyas"/>
</dbReference>
<evidence type="ECO:0000256" key="2">
    <source>
        <dbReference type="ARBA" id="ARBA00022729"/>
    </source>
</evidence>
<dbReference type="Gene3D" id="1.50.10.100">
    <property type="entry name" value="Chondroitin AC/alginate lyase"/>
    <property type="match status" value="1"/>
</dbReference>
<evidence type="ECO:0000259" key="6">
    <source>
        <dbReference type="Pfam" id="PF07940"/>
    </source>
</evidence>
<proteinExistence type="predicted"/>
<evidence type="ECO:0000313" key="9">
    <source>
        <dbReference type="Proteomes" id="UP001526426"/>
    </source>
</evidence>
<dbReference type="InterPro" id="IPR012480">
    <property type="entry name" value="Hepar_II_III_C"/>
</dbReference>
<dbReference type="Gene3D" id="2.70.98.70">
    <property type="match status" value="1"/>
</dbReference>